<keyword evidence="2" id="KW-1185">Reference proteome</keyword>
<reference evidence="1 2" key="1">
    <citation type="journal article" date="2015" name="Stand. Genomic Sci.">
        <title>Complete genome sequence of and proposal of Thermofilum uzonense sp. nov. a novel hyperthermophilic crenarchaeon and emended description of the genus Thermofilum.</title>
        <authorList>
            <person name="Toshchakov S.V."/>
            <person name="Korzhenkov A.A."/>
            <person name="Samarov N.I."/>
            <person name="Mazunin I.O."/>
            <person name="Mozhey O.I."/>
            <person name="Shmyr I.S."/>
            <person name="Derbikova K.S."/>
            <person name="Taranov E.A."/>
            <person name="Dominova I.N."/>
            <person name="Bonch-Osmolovskaya E.A."/>
            <person name="Patrushev M.V."/>
            <person name="Podosokorskaya O.A."/>
            <person name="Kublanov I.V."/>
        </authorList>
    </citation>
    <scope>NUCLEOTIDE SEQUENCE [LARGE SCALE GENOMIC DNA]</scope>
    <source>
        <strain evidence="1 2">1807-2</strain>
    </source>
</reference>
<accession>A0A0F7CL76</accession>
<name>A0A0F7CL76_9CREN</name>
<organism evidence="1 2">
    <name type="scientific">Infirmifilum uzonense</name>
    <dbReference type="NCBI Taxonomy" id="1550241"/>
    <lineage>
        <taxon>Archaea</taxon>
        <taxon>Thermoproteota</taxon>
        <taxon>Thermoprotei</taxon>
        <taxon>Thermofilales</taxon>
        <taxon>Thermofilaceae</taxon>
        <taxon>Infirmifilum</taxon>
    </lineage>
</organism>
<dbReference type="PATRIC" id="fig|1550241.5.peg.1295"/>
<evidence type="ECO:0000313" key="1">
    <source>
        <dbReference type="EMBL" id="AKG38926.1"/>
    </source>
</evidence>
<sequence length="160" mass="18591">MKLKLFNLSIETQDPRPLHISVKSFLFLVDRGELHPVSPNLSREFTEEDYLDFDNLFPPIIGLSLNDIAHGNADVKTLEFNDLSEGMYLCVFEVEDKIMQRKHVNFLAFKISGQEISKLYSDDMYSRELVLKRVEKIAEIFGIDFRDILKNLRTIGLHID</sequence>
<proteinExistence type="predicted"/>
<dbReference type="EMBL" id="CP009961">
    <property type="protein sequence ID" value="AKG38926.1"/>
    <property type="molecule type" value="Genomic_DNA"/>
</dbReference>
<gene>
    <name evidence="1" type="ORF">MA03_06235</name>
</gene>
<dbReference type="GeneID" id="25401812"/>
<dbReference type="KEGG" id="thf:MA03_06235"/>
<protein>
    <submittedName>
        <fullName evidence="1">Uncharacterized protein</fullName>
    </submittedName>
</protein>
<dbReference type="AlphaFoldDB" id="A0A0F7CL76"/>
<dbReference type="RefSeq" id="WP_052884436.1">
    <property type="nucleotide sequence ID" value="NZ_CP009961.1"/>
</dbReference>
<dbReference type="HOGENOM" id="CLU_1665593_0_0_2"/>
<dbReference type="Proteomes" id="UP000067434">
    <property type="component" value="Chromosome"/>
</dbReference>
<evidence type="ECO:0000313" key="2">
    <source>
        <dbReference type="Proteomes" id="UP000067434"/>
    </source>
</evidence>